<sequence>MAVKCRLLNQSKFGKRRCSTMPVSGSDSTLGGSRASPSFLNGSRGASYVGKNEMVFMNNMGTEQLSQSARIDRSPQKTLVNIHRYCSNNQILAAGSYFFSKGSTFHSRSICTLTTTSLIALVFHIFLYLHLYQKSFPFHSMVVSDNQALET</sequence>
<name>A0A4Z1P3G9_9PEZI</name>
<keyword evidence="1" id="KW-0812">Transmembrane</keyword>
<evidence type="ECO:0000313" key="3">
    <source>
        <dbReference type="Proteomes" id="UP000298493"/>
    </source>
</evidence>
<organism evidence="2 3">
    <name type="scientific">Venturia nashicola</name>
    <dbReference type="NCBI Taxonomy" id="86259"/>
    <lineage>
        <taxon>Eukaryota</taxon>
        <taxon>Fungi</taxon>
        <taxon>Dikarya</taxon>
        <taxon>Ascomycota</taxon>
        <taxon>Pezizomycotina</taxon>
        <taxon>Dothideomycetes</taxon>
        <taxon>Pleosporomycetidae</taxon>
        <taxon>Venturiales</taxon>
        <taxon>Venturiaceae</taxon>
        <taxon>Venturia</taxon>
    </lineage>
</organism>
<comment type="caution">
    <text evidence="2">The sequence shown here is derived from an EMBL/GenBank/DDBJ whole genome shotgun (WGS) entry which is preliminary data.</text>
</comment>
<evidence type="ECO:0000256" key="1">
    <source>
        <dbReference type="SAM" id="Phobius"/>
    </source>
</evidence>
<reference evidence="2 3" key="1">
    <citation type="submission" date="2019-04" db="EMBL/GenBank/DDBJ databases">
        <title>High contiguity whole genome sequence and gene annotation resource for two Venturia nashicola isolates.</title>
        <authorList>
            <person name="Prokchorchik M."/>
            <person name="Won K."/>
            <person name="Lee Y."/>
            <person name="Choi E.D."/>
            <person name="Segonzac C."/>
            <person name="Sohn K.H."/>
        </authorList>
    </citation>
    <scope>NUCLEOTIDE SEQUENCE [LARGE SCALE GENOMIC DNA]</scope>
    <source>
        <strain evidence="2 3">PRI2</strain>
    </source>
</reference>
<dbReference type="AlphaFoldDB" id="A0A4Z1P3G9"/>
<gene>
    <name evidence="2" type="ORF">E6O75_ATG09447</name>
</gene>
<keyword evidence="1" id="KW-1133">Transmembrane helix</keyword>
<keyword evidence="3" id="KW-1185">Reference proteome</keyword>
<evidence type="ECO:0000313" key="2">
    <source>
        <dbReference type="EMBL" id="TID14368.1"/>
    </source>
</evidence>
<proteinExistence type="predicted"/>
<accession>A0A4Z1P3G9</accession>
<protein>
    <submittedName>
        <fullName evidence="2">Uncharacterized protein</fullName>
    </submittedName>
</protein>
<keyword evidence="1" id="KW-0472">Membrane</keyword>
<dbReference type="EMBL" id="SNSC02000023">
    <property type="protein sequence ID" value="TID14368.1"/>
    <property type="molecule type" value="Genomic_DNA"/>
</dbReference>
<dbReference type="Proteomes" id="UP000298493">
    <property type="component" value="Unassembled WGS sequence"/>
</dbReference>
<feature type="transmembrane region" description="Helical" evidence="1">
    <location>
        <begin position="110"/>
        <end position="131"/>
    </location>
</feature>